<keyword evidence="1 4" id="KW-0479">Metal-binding</keyword>
<feature type="coiled-coil region" evidence="5">
    <location>
        <begin position="196"/>
        <end position="237"/>
    </location>
</feature>
<keyword evidence="2 4" id="KW-0863">Zinc-finger</keyword>
<evidence type="ECO:0000259" key="7">
    <source>
        <dbReference type="PROSITE" id="PS50103"/>
    </source>
</evidence>
<reference evidence="8 9" key="1">
    <citation type="submission" date="2024-02" db="EMBL/GenBank/DDBJ databases">
        <authorList>
            <person name="Chen Y."/>
            <person name="Shah S."/>
            <person name="Dougan E. K."/>
            <person name="Thang M."/>
            <person name="Chan C."/>
        </authorList>
    </citation>
    <scope>NUCLEOTIDE SEQUENCE [LARGE SCALE GENOMIC DNA]</scope>
</reference>
<dbReference type="Gene3D" id="4.10.1000.10">
    <property type="entry name" value="Zinc finger, CCCH-type"/>
    <property type="match status" value="2"/>
</dbReference>
<feature type="domain" description="C3H1-type" evidence="7">
    <location>
        <begin position="97"/>
        <end position="124"/>
    </location>
</feature>
<proteinExistence type="predicted"/>
<dbReference type="SMART" id="SM00356">
    <property type="entry name" value="ZnF_C3H1"/>
    <property type="match status" value="2"/>
</dbReference>
<evidence type="ECO:0000313" key="9">
    <source>
        <dbReference type="Proteomes" id="UP001642484"/>
    </source>
</evidence>
<dbReference type="Proteomes" id="UP001642484">
    <property type="component" value="Unassembled WGS sequence"/>
</dbReference>
<feature type="zinc finger region" description="C3H1-type" evidence="4">
    <location>
        <begin position="97"/>
        <end position="124"/>
    </location>
</feature>
<comment type="caution">
    <text evidence="8">The sequence shown here is derived from an EMBL/GenBank/DDBJ whole genome shotgun (WGS) entry which is preliminary data.</text>
</comment>
<evidence type="ECO:0000256" key="1">
    <source>
        <dbReference type="ARBA" id="ARBA00022723"/>
    </source>
</evidence>
<feature type="zinc finger region" description="C3H1-type" evidence="4">
    <location>
        <begin position="132"/>
        <end position="160"/>
    </location>
</feature>
<name>A0ABP0LFJ8_9DINO</name>
<keyword evidence="9" id="KW-1185">Reference proteome</keyword>
<protein>
    <recommendedName>
        <fullName evidence="7">C3H1-type domain-containing protein</fullName>
    </recommendedName>
</protein>
<organism evidence="8 9">
    <name type="scientific">Durusdinium trenchii</name>
    <dbReference type="NCBI Taxonomy" id="1381693"/>
    <lineage>
        <taxon>Eukaryota</taxon>
        <taxon>Sar</taxon>
        <taxon>Alveolata</taxon>
        <taxon>Dinophyceae</taxon>
        <taxon>Suessiales</taxon>
        <taxon>Symbiodiniaceae</taxon>
        <taxon>Durusdinium</taxon>
    </lineage>
</organism>
<dbReference type="PROSITE" id="PS50103">
    <property type="entry name" value="ZF_C3H1"/>
    <property type="match status" value="2"/>
</dbReference>
<evidence type="ECO:0000313" key="8">
    <source>
        <dbReference type="EMBL" id="CAK9037946.1"/>
    </source>
</evidence>
<feature type="region of interest" description="Disordered" evidence="6">
    <location>
        <begin position="1"/>
        <end position="22"/>
    </location>
</feature>
<keyword evidence="3 4" id="KW-0862">Zinc</keyword>
<keyword evidence="5" id="KW-0175">Coiled coil</keyword>
<dbReference type="SUPFAM" id="SSF90229">
    <property type="entry name" value="CCCH zinc finger"/>
    <property type="match status" value="1"/>
</dbReference>
<feature type="domain" description="C3H1-type" evidence="7">
    <location>
        <begin position="132"/>
        <end position="160"/>
    </location>
</feature>
<gene>
    <name evidence="8" type="ORF">CCMP2556_LOCUS20863</name>
</gene>
<evidence type="ECO:0000256" key="3">
    <source>
        <dbReference type="ARBA" id="ARBA00022833"/>
    </source>
</evidence>
<dbReference type="InterPro" id="IPR036855">
    <property type="entry name" value="Znf_CCCH_sf"/>
</dbReference>
<dbReference type="InterPro" id="IPR000571">
    <property type="entry name" value="Znf_CCCH"/>
</dbReference>
<evidence type="ECO:0000256" key="6">
    <source>
        <dbReference type="SAM" id="MobiDB-lite"/>
    </source>
</evidence>
<dbReference type="Pfam" id="PF00642">
    <property type="entry name" value="zf-CCCH"/>
    <property type="match status" value="1"/>
</dbReference>
<evidence type="ECO:0000256" key="5">
    <source>
        <dbReference type="SAM" id="Coils"/>
    </source>
</evidence>
<dbReference type="EMBL" id="CAXAMN010012336">
    <property type="protein sequence ID" value="CAK9037946.1"/>
    <property type="molecule type" value="Genomic_DNA"/>
</dbReference>
<accession>A0ABP0LFJ8</accession>
<sequence length="323" mass="36362">MFSLGDLQLHGRTQREERPGVPSYDLLIQEGMRQQNLQLTTVAPPWMSHDEITQPRAIHGYNDGPVGQDLNLANVTEPGMQDPKDPGLNKAIFRKQFKKTQMCRFFQRSSCRKGEYCEFAHGPEELAQPPDLRRTSLCKAFMEGCCPESAATCRFAHGIAMLRRTPGFDKRMAAKNTEAEVMSAAHGLEATSSEEAQQLHNILRQQQREQEEMRQVIEEQRRKINELKLQQERLQQAQLASLQPFQPQFQQPNFEAQAPEQPSGIIFGQHTGLPLGGYISEKPGGAQGVPKTGPLNERSPEGHQAFRQNQAGNVQLPFEVIPL</sequence>
<feature type="region of interest" description="Disordered" evidence="6">
    <location>
        <begin position="267"/>
        <end position="311"/>
    </location>
</feature>
<evidence type="ECO:0000256" key="2">
    <source>
        <dbReference type="ARBA" id="ARBA00022771"/>
    </source>
</evidence>
<evidence type="ECO:0000256" key="4">
    <source>
        <dbReference type="PROSITE-ProRule" id="PRU00723"/>
    </source>
</evidence>